<keyword evidence="5" id="KW-1185">Reference proteome</keyword>
<protein>
    <submittedName>
        <fullName evidence="4">Threonine/homoserine efflux transporter RhtA</fullName>
    </submittedName>
</protein>
<evidence type="ECO:0000313" key="4">
    <source>
        <dbReference type="EMBL" id="TCK24460.1"/>
    </source>
</evidence>
<dbReference type="SUPFAM" id="SSF103481">
    <property type="entry name" value="Multidrug resistance efflux transporter EmrE"/>
    <property type="match status" value="2"/>
</dbReference>
<comment type="similarity">
    <text evidence="1">Belongs to the EamA transporter family.</text>
</comment>
<comment type="caution">
    <text evidence="4">The sequence shown here is derived from an EMBL/GenBank/DDBJ whole genome shotgun (WGS) entry which is preliminary data.</text>
</comment>
<feature type="transmembrane region" description="Helical" evidence="2">
    <location>
        <begin position="222"/>
        <end position="243"/>
    </location>
</feature>
<feature type="transmembrane region" description="Helical" evidence="2">
    <location>
        <begin position="137"/>
        <end position="156"/>
    </location>
</feature>
<dbReference type="InterPro" id="IPR052756">
    <property type="entry name" value="Alkyne_AA_exporter"/>
</dbReference>
<dbReference type="OrthoDB" id="3744378at2"/>
<evidence type="ECO:0000256" key="2">
    <source>
        <dbReference type="SAM" id="Phobius"/>
    </source>
</evidence>
<feature type="transmembrane region" description="Helical" evidence="2">
    <location>
        <begin position="162"/>
        <end position="179"/>
    </location>
</feature>
<name>A0A4R1HUW6_PSEEN</name>
<feature type="transmembrane region" description="Helical" evidence="2">
    <location>
        <begin position="255"/>
        <end position="273"/>
    </location>
</feature>
<feature type="domain" description="EamA" evidence="3">
    <location>
        <begin position="163"/>
        <end position="297"/>
    </location>
</feature>
<proteinExistence type="inferred from homology"/>
<dbReference type="Pfam" id="PF00892">
    <property type="entry name" value="EamA"/>
    <property type="match status" value="2"/>
</dbReference>
<gene>
    <name evidence="4" type="ORF">EV378_0232</name>
</gene>
<feature type="transmembrane region" description="Helical" evidence="2">
    <location>
        <begin position="109"/>
        <end position="130"/>
    </location>
</feature>
<dbReference type="InterPro" id="IPR037185">
    <property type="entry name" value="EmrE-like"/>
</dbReference>
<feature type="transmembrane region" description="Helical" evidence="2">
    <location>
        <begin position="45"/>
        <end position="66"/>
    </location>
</feature>
<accession>A0A4R1HUW6</accession>
<dbReference type="Proteomes" id="UP000295560">
    <property type="component" value="Unassembled WGS sequence"/>
</dbReference>
<feature type="transmembrane region" description="Helical" evidence="2">
    <location>
        <begin position="191"/>
        <end position="210"/>
    </location>
</feature>
<dbReference type="PANTHER" id="PTHR12715">
    <property type="entry name" value="TRANSPORTER, DRUG/METABOLITE EXPORTER FAMILY"/>
    <property type="match status" value="1"/>
</dbReference>
<sequence length="308" mass="31135">MTITATPTAAAVRGPAIAAGVTVLLWASAFVGVRAAGHFYDAGTLALGRQVAASVALTIVVGLRAFRQRRAPSIPRGRVLVGVLVWGAAWFGAYNISLNAAETHLDAGTTALLVNVAPVLVAVLAGLLLGEGFPRRLLIGVAVALAGVVVITVATSTGRADATGVLLGLLAAVLYASSATGQKRLLSRVDALTMTWMGCVAGTAATLPWAPSLVTAVATAPSSATLTVLYLGLFPTAVAFLCWGYALSRTSAGRLAATTYAVPAIVVLLSWLLLAEVPVPLALAGGALCVAGVAVATLPTRRRGVRPV</sequence>
<dbReference type="PANTHER" id="PTHR12715:SF4">
    <property type="entry name" value="EAMA DOMAIN-CONTAINING PROTEIN"/>
    <property type="match status" value="1"/>
</dbReference>
<feature type="domain" description="EamA" evidence="3">
    <location>
        <begin position="18"/>
        <end position="152"/>
    </location>
</feature>
<evidence type="ECO:0000256" key="1">
    <source>
        <dbReference type="ARBA" id="ARBA00007362"/>
    </source>
</evidence>
<evidence type="ECO:0000313" key="5">
    <source>
        <dbReference type="Proteomes" id="UP000295560"/>
    </source>
</evidence>
<reference evidence="4 5" key="1">
    <citation type="submission" date="2019-03" db="EMBL/GenBank/DDBJ databases">
        <title>Sequencing the genomes of 1000 actinobacteria strains.</title>
        <authorList>
            <person name="Klenk H.-P."/>
        </authorList>
    </citation>
    <scope>NUCLEOTIDE SEQUENCE [LARGE SCALE GENOMIC DNA]</scope>
    <source>
        <strain evidence="4 5">DSM 44969</strain>
    </source>
</reference>
<dbReference type="RefSeq" id="WP_132420902.1">
    <property type="nucleotide sequence ID" value="NZ_SMFZ01000001.1"/>
</dbReference>
<dbReference type="EMBL" id="SMFZ01000001">
    <property type="protein sequence ID" value="TCK24460.1"/>
    <property type="molecule type" value="Genomic_DNA"/>
</dbReference>
<dbReference type="InterPro" id="IPR000620">
    <property type="entry name" value="EamA_dom"/>
</dbReference>
<keyword evidence="2" id="KW-0812">Transmembrane</keyword>
<keyword evidence="2" id="KW-0472">Membrane</keyword>
<dbReference type="GO" id="GO:0016020">
    <property type="term" value="C:membrane"/>
    <property type="evidence" value="ECO:0007669"/>
    <property type="project" value="InterPro"/>
</dbReference>
<dbReference type="AlphaFoldDB" id="A0A4R1HUW6"/>
<feature type="transmembrane region" description="Helical" evidence="2">
    <location>
        <begin position="78"/>
        <end position="97"/>
    </location>
</feature>
<feature type="transmembrane region" description="Helical" evidence="2">
    <location>
        <begin position="279"/>
        <end position="298"/>
    </location>
</feature>
<organism evidence="4 5">
    <name type="scientific">Pseudonocardia endophytica</name>
    <dbReference type="NCBI Taxonomy" id="401976"/>
    <lineage>
        <taxon>Bacteria</taxon>
        <taxon>Bacillati</taxon>
        <taxon>Actinomycetota</taxon>
        <taxon>Actinomycetes</taxon>
        <taxon>Pseudonocardiales</taxon>
        <taxon>Pseudonocardiaceae</taxon>
        <taxon>Pseudonocardia</taxon>
    </lineage>
</organism>
<evidence type="ECO:0000259" key="3">
    <source>
        <dbReference type="Pfam" id="PF00892"/>
    </source>
</evidence>
<keyword evidence="2" id="KW-1133">Transmembrane helix</keyword>